<comment type="caution">
    <text evidence="5">The sequence shown here is derived from an EMBL/GenBank/DDBJ whole genome shotgun (WGS) entry which is preliminary data.</text>
</comment>
<evidence type="ECO:0000256" key="1">
    <source>
        <dbReference type="ARBA" id="ARBA00022448"/>
    </source>
</evidence>
<dbReference type="InterPro" id="IPR003439">
    <property type="entry name" value="ABC_transporter-like_ATP-bd"/>
</dbReference>
<proteinExistence type="predicted"/>
<keyword evidence="6" id="KW-1185">Reference proteome</keyword>
<reference evidence="6" key="1">
    <citation type="journal article" date="2019" name="Int. J. Syst. Evol. Microbiol.">
        <title>The Global Catalogue of Microorganisms (GCM) 10K type strain sequencing project: providing services to taxonomists for standard genome sequencing and annotation.</title>
        <authorList>
            <consortium name="The Broad Institute Genomics Platform"/>
            <consortium name="The Broad Institute Genome Sequencing Center for Infectious Disease"/>
            <person name="Wu L."/>
            <person name="Ma J."/>
        </authorList>
    </citation>
    <scope>NUCLEOTIDE SEQUENCE [LARGE SCALE GENOMIC DNA]</scope>
    <source>
        <strain evidence="6">JCM 17906</strain>
    </source>
</reference>
<dbReference type="InterPro" id="IPR027417">
    <property type="entry name" value="P-loop_NTPase"/>
</dbReference>
<evidence type="ECO:0000313" key="5">
    <source>
        <dbReference type="EMBL" id="GAA4550293.1"/>
    </source>
</evidence>
<dbReference type="PROSITE" id="PS50893">
    <property type="entry name" value="ABC_TRANSPORTER_2"/>
    <property type="match status" value="1"/>
</dbReference>
<name>A0ABP8RWI3_9PSEU</name>
<dbReference type="EMBL" id="BAABGT010000056">
    <property type="protein sequence ID" value="GAA4550293.1"/>
    <property type="molecule type" value="Genomic_DNA"/>
</dbReference>
<dbReference type="InterPro" id="IPR017871">
    <property type="entry name" value="ABC_transporter-like_CS"/>
</dbReference>
<feature type="domain" description="ABC transporter" evidence="4">
    <location>
        <begin position="13"/>
        <end position="244"/>
    </location>
</feature>
<dbReference type="Pfam" id="PF00005">
    <property type="entry name" value="ABC_tran"/>
    <property type="match status" value="1"/>
</dbReference>
<gene>
    <name evidence="5" type="ORF">GCM10023175_40110</name>
</gene>
<keyword evidence="1" id="KW-0813">Transport</keyword>
<dbReference type="Gene3D" id="3.40.50.300">
    <property type="entry name" value="P-loop containing nucleotide triphosphate hydrolases"/>
    <property type="match status" value="1"/>
</dbReference>
<dbReference type="Proteomes" id="UP001501598">
    <property type="component" value="Unassembled WGS sequence"/>
</dbReference>
<organism evidence="5 6">
    <name type="scientific">Pseudonocardia xishanensis</name>
    <dbReference type="NCBI Taxonomy" id="630995"/>
    <lineage>
        <taxon>Bacteria</taxon>
        <taxon>Bacillati</taxon>
        <taxon>Actinomycetota</taxon>
        <taxon>Actinomycetes</taxon>
        <taxon>Pseudonocardiales</taxon>
        <taxon>Pseudonocardiaceae</taxon>
        <taxon>Pseudonocardia</taxon>
    </lineage>
</organism>
<dbReference type="PROSITE" id="PS00211">
    <property type="entry name" value="ABC_TRANSPORTER_1"/>
    <property type="match status" value="1"/>
</dbReference>
<dbReference type="GO" id="GO:0005524">
    <property type="term" value="F:ATP binding"/>
    <property type="evidence" value="ECO:0007669"/>
    <property type="project" value="UniProtKB-KW"/>
</dbReference>
<keyword evidence="3 5" id="KW-0067">ATP-binding</keyword>
<dbReference type="RefSeq" id="WP_345420623.1">
    <property type="nucleotide sequence ID" value="NZ_BAABGT010000056.1"/>
</dbReference>
<protein>
    <submittedName>
        <fullName evidence="5">ABC transporter ATP-binding protein</fullName>
    </submittedName>
</protein>
<evidence type="ECO:0000256" key="2">
    <source>
        <dbReference type="ARBA" id="ARBA00022741"/>
    </source>
</evidence>
<dbReference type="InterPro" id="IPR003593">
    <property type="entry name" value="AAA+_ATPase"/>
</dbReference>
<dbReference type="SMART" id="SM00382">
    <property type="entry name" value="AAA"/>
    <property type="match status" value="1"/>
</dbReference>
<evidence type="ECO:0000259" key="4">
    <source>
        <dbReference type="PROSITE" id="PS50893"/>
    </source>
</evidence>
<dbReference type="InterPro" id="IPR050166">
    <property type="entry name" value="ABC_transporter_ATP-bind"/>
</dbReference>
<evidence type="ECO:0000256" key="3">
    <source>
        <dbReference type="ARBA" id="ARBA00022840"/>
    </source>
</evidence>
<sequence>MDDERNEMDERVIDVADVEVRFDDVVAVDGLDFAVRRGERVAVLGQTGAGKSTLMNLLIGALAPTSGSVRVAGLDPVEDWSAMQGKIAIAFQGPRLLPWRTATGNVAVGLQVLGVGREQRTTKAKDWLRRVNLGDALDRFPSQLSGGMRQRVALARAFAVEPEVLLLDESFSALDEVTASRLRADFLRVAEEARTTSVIVTHSIQEAFELGHRVVVLRKPAVVAHVYTSADHDLSDPYAVAHLRHEVHELMA</sequence>
<keyword evidence="2" id="KW-0547">Nucleotide-binding</keyword>
<accession>A0ABP8RWI3</accession>
<dbReference type="SUPFAM" id="SSF52540">
    <property type="entry name" value="P-loop containing nucleoside triphosphate hydrolases"/>
    <property type="match status" value="1"/>
</dbReference>
<dbReference type="PANTHER" id="PTHR42788">
    <property type="entry name" value="TAURINE IMPORT ATP-BINDING PROTEIN-RELATED"/>
    <property type="match status" value="1"/>
</dbReference>
<dbReference type="PANTHER" id="PTHR42788:SF20">
    <property type="entry name" value="ABC TRANSPORTER ATP-BINDING PROTEIN"/>
    <property type="match status" value="1"/>
</dbReference>
<evidence type="ECO:0000313" key="6">
    <source>
        <dbReference type="Proteomes" id="UP001501598"/>
    </source>
</evidence>